<proteinExistence type="predicted"/>
<organism evidence="2 3">
    <name type="scientific">Halovulum dunhuangense</name>
    <dbReference type="NCBI Taxonomy" id="1505036"/>
    <lineage>
        <taxon>Bacteria</taxon>
        <taxon>Pseudomonadati</taxon>
        <taxon>Pseudomonadota</taxon>
        <taxon>Alphaproteobacteria</taxon>
        <taxon>Rhodobacterales</taxon>
        <taxon>Paracoccaceae</taxon>
        <taxon>Halovulum</taxon>
    </lineage>
</organism>
<name>A0A849L568_9RHOB</name>
<dbReference type="SUPFAM" id="SSF53597">
    <property type="entry name" value="Dihydrofolate reductase-like"/>
    <property type="match status" value="1"/>
</dbReference>
<dbReference type="Pfam" id="PF01872">
    <property type="entry name" value="RibD_C"/>
    <property type="match status" value="1"/>
</dbReference>
<accession>A0A849L568</accession>
<feature type="domain" description="Bacterial bifunctional deaminase-reductase C-terminal" evidence="1">
    <location>
        <begin position="107"/>
        <end position="161"/>
    </location>
</feature>
<keyword evidence="3" id="KW-1185">Reference proteome</keyword>
<dbReference type="InterPro" id="IPR024072">
    <property type="entry name" value="DHFR-like_dom_sf"/>
</dbReference>
<dbReference type="GO" id="GO:0009231">
    <property type="term" value="P:riboflavin biosynthetic process"/>
    <property type="evidence" value="ECO:0007669"/>
    <property type="project" value="InterPro"/>
</dbReference>
<dbReference type="Proteomes" id="UP000572377">
    <property type="component" value="Unassembled WGS sequence"/>
</dbReference>
<evidence type="ECO:0000259" key="1">
    <source>
        <dbReference type="Pfam" id="PF01872"/>
    </source>
</evidence>
<dbReference type="RefSeq" id="WP_171326349.1">
    <property type="nucleotide sequence ID" value="NZ_JABFBC010000002.1"/>
</dbReference>
<dbReference type="InterPro" id="IPR002734">
    <property type="entry name" value="RibDG_C"/>
</dbReference>
<dbReference type="EMBL" id="JABFBC010000002">
    <property type="protein sequence ID" value="NNU81509.1"/>
    <property type="molecule type" value="Genomic_DNA"/>
</dbReference>
<dbReference type="GO" id="GO:0008703">
    <property type="term" value="F:5-amino-6-(5-phosphoribosylamino)uracil reductase activity"/>
    <property type="evidence" value="ECO:0007669"/>
    <property type="project" value="InterPro"/>
</dbReference>
<evidence type="ECO:0000313" key="3">
    <source>
        <dbReference type="Proteomes" id="UP000572377"/>
    </source>
</evidence>
<reference evidence="2 3" key="1">
    <citation type="submission" date="2020-05" db="EMBL/GenBank/DDBJ databases">
        <title>Gimesia benthica sp. nov., a novel planctomycete isolated from a deep-sea water sample of the Northwest Indian Ocean.</title>
        <authorList>
            <person name="Wang J."/>
            <person name="Ruan C."/>
            <person name="Song L."/>
            <person name="Zhu Y."/>
            <person name="Li A."/>
            <person name="Zheng X."/>
            <person name="Wang L."/>
            <person name="Lu Z."/>
            <person name="Huang Y."/>
            <person name="Du W."/>
            <person name="Zhou Y."/>
            <person name="Huang L."/>
            <person name="Dai X."/>
        </authorList>
    </citation>
    <scope>NUCLEOTIDE SEQUENCE [LARGE SCALE GENOMIC DNA]</scope>
    <source>
        <strain evidence="2 3">YYQ-30</strain>
    </source>
</reference>
<gene>
    <name evidence="2" type="ORF">HMH01_13800</name>
</gene>
<comment type="caution">
    <text evidence="2">The sequence shown here is derived from an EMBL/GenBank/DDBJ whole genome shotgun (WGS) entry which is preliminary data.</text>
</comment>
<evidence type="ECO:0000313" key="2">
    <source>
        <dbReference type="EMBL" id="NNU81509.1"/>
    </source>
</evidence>
<dbReference type="AlphaFoldDB" id="A0A849L568"/>
<sequence length="183" mass="19932">MTRPRFTLLVVASEDGFIARHPADNPAGWASAEEQALFLAAVDAADWSVMGRHTHEAADRPERRRIVFSSRGGGWKRPTQLWLNPEGITPAALPGLVGHVHPMREGLILGGTAVHDWFHRHGAIDEVRLTIEPVRFGTGLAIFSGDGPQDPERAFTSRGHVRSDEEVLNAAGTRLLTLRPSGA</sequence>
<dbReference type="Gene3D" id="3.40.430.10">
    <property type="entry name" value="Dihydrofolate Reductase, subunit A"/>
    <property type="match status" value="1"/>
</dbReference>
<protein>
    <recommendedName>
        <fullName evidence="1">Bacterial bifunctional deaminase-reductase C-terminal domain-containing protein</fullName>
    </recommendedName>
</protein>